<keyword evidence="5" id="KW-1185">Reference proteome</keyword>
<dbReference type="CDD" id="cd05672">
    <property type="entry name" value="M20_ACY1L2-like"/>
    <property type="match status" value="1"/>
</dbReference>
<dbReference type="Gene3D" id="3.30.70.360">
    <property type="match status" value="1"/>
</dbReference>
<evidence type="ECO:0000313" key="4">
    <source>
        <dbReference type="EMBL" id="GAA3681141.1"/>
    </source>
</evidence>
<evidence type="ECO:0000256" key="2">
    <source>
        <dbReference type="SAM" id="MobiDB-lite"/>
    </source>
</evidence>
<evidence type="ECO:0000259" key="3">
    <source>
        <dbReference type="Pfam" id="PF07687"/>
    </source>
</evidence>
<reference evidence="5" key="1">
    <citation type="journal article" date="2019" name="Int. J. Syst. Evol. Microbiol.">
        <title>The Global Catalogue of Microorganisms (GCM) 10K type strain sequencing project: providing services to taxonomists for standard genome sequencing and annotation.</title>
        <authorList>
            <consortium name="The Broad Institute Genomics Platform"/>
            <consortium name="The Broad Institute Genome Sequencing Center for Infectious Disease"/>
            <person name="Wu L."/>
            <person name="Ma J."/>
        </authorList>
    </citation>
    <scope>NUCLEOTIDE SEQUENCE [LARGE SCALE GENOMIC DNA]</scope>
    <source>
        <strain evidence="5">JCM 30742</strain>
    </source>
</reference>
<dbReference type="InterPro" id="IPR052030">
    <property type="entry name" value="Peptidase_M20/M20A_hydrolases"/>
</dbReference>
<dbReference type="PIRSF" id="PIRSF037226">
    <property type="entry name" value="Amidohydrolase_ACY1L2_prd"/>
    <property type="match status" value="1"/>
</dbReference>
<dbReference type="InterPro" id="IPR011650">
    <property type="entry name" value="Peptidase_M20_dimer"/>
</dbReference>
<dbReference type="EMBL" id="BAABEO010000011">
    <property type="protein sequence ID" value="GAA3681141.1"/>
    <property type="molecule type" value="Genomic_DNA"/>
</dbReference>
<feature type="compositionally biased region" description="Low complexity" evidence="2">
    <location>
        <begin position="1"/>
        <end position="16"/>
    </location>
</feature>
<dbReference type="InterPro" id="IPR036264">
    <property type="entry name" value="Bact_exopeptidase_dim_dom"/>
</dbReference>
<protein>
    <recommendedName>
        <fullName evidence="1">Peptidase M20 domain-containing protein 2</fullName>
    </recommendedName>
</protein>
<feature type="region of interest" description="Disordered" evidence="2">
    <location>
        <begin position="1"/>
        <end position="21"/>
    </location>
</feature>
<dbReference type="SUPFAM" id="SSF53187">
    <property type="entry name" value="Zn-dependent exopeptidases"/>
    <property type="match status" value="1"/>
</dbReference>
<dbReference type="NCBIfam" id="TIGR01891">
    <property type="entry name" value="amidohydrolases"/>
    <property type="match status" value="1"/>
</dbReference>
<dbReference type="PANTHER" id="PTHR30575">
    <property type="entry name" value="PEPTIDASE M20"/>
    <property type="match status" value="1"/>
</dbReference>
<dbReference type="InterPro" id="IPR002933">
    <property type="entry name" value="Peptidase_M20"/>
</dbReference>
<dbReference type="RefSeq" id="WP_345150315.1">
    <property type="nucleotide sequence ID" value="NZ_BAABEO010000011.1"/>
</dbReference>
<comment type="similarity">
    <text evidence="1">Belongs to the peptidase M20A family.</text>
</comment>
<name>A0ABP7C643_9MICC</name>
<dbReference type="Pfam" id="PF01546">
    <property type="entry name" value="Peptidase_M20"/>
    <property type="match status" value="1"/>
</dbReference>
<gene>
    <name evidence="4" type="ORF">GCM10023081_19040</name>
</gene>
<evidence type="ECO:0000256" key="1">
    <source>
        <dbReference type="PIRNR" id="PIRNR037226"/>
    </source>
</evidence>
<dbReference type="SUPFAM" id="SSF55031">
    <property type="entry name" value="Bacterial exopeptidase dimerisation domain"/>
    <property type="match status" value="1"/>
</dbReference>
<organism evidence="4 5">
    <name type="scientific">Arthrobacter ginkgonis</name>
    <dbReference type="NCBI Taxonomy" id="1630594"/>
    <lineage>
        <taxon>Bacteria</taxon>
        <taxon>Bacillati</taxon>
        <taxon>Actinomycetota</taxon>
        <taxon>Actinomycetes</taxon>
        <taxon>Micrococcales</taxon>
        <taxon>Micrococcaceae</taxon>
        <taxon>Arthrobacter</taxon>
    </lineage>
</organism>
<feature type="domain" description="Peptidase M20 dimerisation" evidence="3">
    <location>
        <begin position="187"/>
        <end position="276"/>
    </location>
</feature>
<dbReference type="Proteomes" id="UP001500752">
    <property type="component" value="Unassembled WGS sequence"/>
</dbReference>
<accession>A0ABP7C643</accession>
<dbReference type="PANTHER" id="PTHR30575:SF0">
    <property type="entry name" value="XAA-ARG DIPEPTIDASE"/>
    <property type="match status" value="1"/>
</dbReference>
<comment type="caution">
    <text evidence="4">The sequence shown here is derived from an EMBL/GenBank/DDBJ whole genome shotgun (WGS) entry which is preliminary data.</text>
</comment>
<evidence type="ECO:0000313" key="5">
    <source>
        <dbReference type="Proteomes" id="UP001500752"/>
    </source>
</evidence>
<dbReference type="Gene3D" id="3.40.630.10">
    <property type="entry name" value="Zn peptidases"/>
    <property type="match status" value="1"/>
</dbReference>
<dbReference type="InterPro" id="IPR017439">
    <property type="entry name" value="Amidohydrolase"/>
</dbReference>
<dbReference type="InterPro" id="IPR017144">
    <property type="entry name" value="Xaa-Arg_dipeptidase"/>
</dbReference>
<proteinExistence type="inferred from homology"/>
<sequence length="391" mass="41861">MGAEAVRTTAGGVAAGPSATPRERVLATVDQEQAELVAYSERLHAHPELGWQEHRAAEWTAQLLEQRGFRIERSYLGFPTALRAVFGTGSRRIGLMAEYDALPGLGHACGHNIIAAISCGAALALARFADERDLTVELYGTPAEEGGGGKIELLKRGAFTGLDLALMAHPSPVDAAEARPYAVSHSHVEFRGKAAHAAAYPEQGVNANDAFVVAQVALGLLRQQLPAGTRVHGIQTRGGEAPNAIPERTEGRWYVRAETLAELEGLEKRVYRCFEAGALASGCELEIQPESEPYSEFRTDLRALELYVRHAESLGRSFDAPPEQATMNRASTDMGNVSQIVPAIHPYIGLDCYPAANHQPEFAAHCVGEAANRAIHDGAAALALTALDYLA</sequence>
<dbReference type="Pfam" id="PF07687">
    <property type="entry name" value="M20_dimer"/>
    <property type="match status" value="1"/>
</dbReference>